<sequence>MTKMYSVTIETTGVDAAEAKDWANELANVYADMAVSDVNVSGNKISFKAGMTGMDDTEPDDIKMKLDEYVTMHEAFSVKKIDIR</sequence>
<name>A0A060HVE3_9ARCH</name>
<gene>
    <name evidence="1" type="ORF">NVIE_027300</name>
</gene>
<dbReference type="OrthoDB" id="6388at2157"/>
<organism evidence="1 2">
    <name type="scientific">Nitrososphaera viennensis EN76</name>
    <dbReference type="NCBI Taxonomy" id="926571"/>
    <lineage>
        <taxon>Archaea</taxon>
        <taxon>Nitrososphaerota</taxon>
        <taxon>Nitrososphaeria</taxon>
        <taxon>Nitrososphaerales</taxon>
        <taxon>Nitrososphaeraceae</taxon>
        <taxon>Nitrososphaera</taxon>
    </lineage>
</organism>
<accession>A0A060HVE3</accession>
<dbReference type="RefSeq" id="WP_075055651.1">
    <property type="nucleotide sequence ID" value="NZ_CP007536.1"/>
</dbReference>
<dbReference type="AlphaFoldDB" id="A0A060HVE3"/>
<dbReference type="Proteomes" id="UP000027093">
    <property type="component" value="Chromosome"/>
</dbReference>
<proteinExistence type="predicted"/>
<evidence type="ECO:0000313" key="2">
    <source>
        <dbReference type="Proteomes" id="UP000027093"/>
    </source>
</evidence>
<evidence type="ECO:0000313" key="1">
    <source>
        <dbReference type="EMBL" id="AIC17007.1"/>
    </source>
</evidence>
<dbReference type="HOGENOM" id="CLU_177467_0_0_2"/>
<reference evidence="1 2" key="1">
    <citation type="journal article" date="2014" name="Int. J. Syst. Evol. Microbiol.">
        <title>Nitrososphaera viennensis gen. nov., sp. nov., an aerobic and mesophilic, ammonia-oxidizing archaeon from soil and a member of the archaeal phylum Thaumarchaeota.</title>
        <authorList>
            <person name="Stieglmeier M."/>
            <person name="Klingl A."/>
            <person name="Alves R.J."/>
            <person name="Rittmann S.K."/>
            <person name="Melcher M."/>
            <person name="Leisch N."/>
            <person name="Schleper C."/>
        </authorList>
    </citation>
    <scope>NUCLEOTIDE SEQUENCE [LARGE SCALE GENOMIC DNA]</scope>
    <source>
        <strain evidence="1">EN76</strain>
    </source>
</reference>
<keyword evidence="2" id="KW-1185">Reference proteome</keyword>
<dbReference type="STRING" id="926571.NVIE_027300"/>
<dbReference type="EMBL" id="CP007536">
    <property type="protein sequence ID" value="AIC17007.1"/>
    <property type="molecule type" value="Genomic_DNA"/>
</dbReference>
<dbReference type="KEGG" id="nvn:NVIE_027300"/>
<dbReference type="GeneID" id="30683575"/>
<protein>
    <submittedName>
        <fullName evidence="1">Uncharacterized protein</fullName>
    </submittedName>
</protein>